<evidence type="ECO:0000313" key="2">
    <source>
        <dbReference type="Proteomes" id="UP001195483"/>
    </source>
</evidence>
<accession>A0AAE0VZ76</accession>
<evidence type="ECO:0000313" key="1">
    <source>
        <dbReference type="EMBL" id="KAK3594435.1"/>
    </source>
</evidence>
<sequence>MVFSLARPNRQGDEKEIWHHKSVNFEICMKRNLIPTTIDGKHTVTQVWRMNGEGNIVIDQI</sequence>
<keyword evidence="2" id="KW-1185">Reference proteome</keyword>
<dbReference type="AlphaFoldDB" id="A0AAE0VZ76"/>
<reference evidence="1" key="1">
    <citation type="journal article" date="2021" name="Genome Biol. Evol.">
        <title>A High-Quality Reference Genome for a Parasitic Bivalve with Doubly Uniparental Inheritance (Bivalvia: Unionida).</title>
        <authorList>
            <person name="Smith C.H."/>
        </authorList>
    </citation>
    <scope>NUCLEOTIDE SEQUENCE</scope>
    <source>
        <strain evidence="1">CHS0354</strain>
    </source>
</reference>
<gene>
    <name evidence="1" type="ORF">CHS0354_000257</name>
</gene>
<protein>
    <submittedName>
        <fullName evidence="1">Uncharacterized protein</fullName>
    </submittedName>
</protein>
<dbReference type="EMBL" id="JAEAOA010000065">
    <property type="protein sequence ID" value="KAK3594435.1"/>
    <property type="molecule type" value="Genomic_DNA"/>
</dbReference>
<comment type="caution">
    <text evidence="1">The sequence shown here is derived from an EMBL/GenBank/DDBJ whole genome shotgun (WGS) entry which is preliminary data.</text>
</comment>
<reference evidence="1" key="3">
    <citation type="submission" date="2023-05" db="EMBL/GenBank/DDBJ databases">
        <authorList>
            <person name="Smith C.H."/>
        </authorList>
    </citation>
    <scope>NUCLEOTIDE SEQUENCE</scope>
    <source>
        <strain evidence="1">CHS0354</strain>
        <tissue evidence="1">Mantle</tissue>
    </source>
</reference>
<reference evidence="1" key="2">
    <citation type="journal article" date="2021" name="Genome Biol. Evol.">
        <title>Developing a high-quality reference genome for a parasitic bivalve with doubly uniparental inheritance (Bivalvia: Unionida).</title>
        <authorList>
            <person name="Smith C.H."/>
        </authorList>
    </citation>
    <scope>NUCLEOTIDE SEQUENCE</scope>
    <source>
        <strain evidence="1">CHS0354</strain>
        <tissue evidence="1">Mantle</tissue>
    </source>
</reference>
<dbReference type="Proteomes" id="UP001195483">
    <property type="component" value="Unassembled WGS sequence"/>
</dbReference>
<name>A0AAE0VZ76_9BIVA</name>
<organism evidence="1 2">
    <name type="scientific">Potamilus streckersoni</name>
    <dbReference type="NCBI Taxonomy" id="2493646"/>
    <lineage>
        <taxon>Eukaryota</taxon>
        <taxon>Metazoa</taxon>
        <taxon>Spiralia</taxon>
        <taxon>Lophotrochozoa</taxon>
        <taxon>Mollusca</taxon>
        <taxon>Bivalvia</taxon>
        <taxon>Autobranchia</taxon>
        <taxon>Heteroconchia</taxon>
        <taxon>Palaeoheterodonta</taxon>
        <taxon>Unionida</taxon>
        <taxon>Unionoidea</taxon>
        <taxon>Unionidae</taxon>
        <taxon>Ambleminae</taxon>
        <taxon>Lampsilini</taxon>
        <taxon>Potamilus</taxon>
    </lineage>
</organism>
<proteinExistence type="predicted"/>